<proteinExistence type="predicted"/>
<dbReference type="Proteomes" id="UP001239994">
    <property type="component" value="Unassembled WGS sequence"/>
</dbReference>
<comment type="caution">
    <text evidence="3">The sequence shown here is derived from an EMBL/GenBank/DDBJ whole genome shotgun (WGS) entry which is preliminary data.</text>
</comment>
<evidence type="ECO:0000256" key="2">
    <source>
        <dbReference type="SAM" id="Phobius"/>
    </source>
</evidence>
<accession>A0AAD8ZN56</accession>
<keyword evidence="2" id="KW-0472">Membrane</keyword>
<reference evidence="3" key="1">
    <citation type="submission" date="2023-03" db="EMBL/GenBank/DDBJ databases">
        <title>Electrophorus voltai genome.</title>
        <authorList>
            <person name="Bian C."/>
        </authorList>
    </citation>
    <scope>NUCLEOTIDE SEQUENCE</scope>
    <source>
        <strain evidence="3">CB-2022</strain>
        <tissue evidence="3">Muscle</tissue>
    </source>
</reference>
<sequence>VAPYTHVHTQSLPLFLSPSIVGVPPAPSTPLGFVQISDKDLTEIELHSVDSISDLHRAHPEQHGKGCRPARPKPPSINGKLQSLDKPAICQSGHQMRRSHLKQLSSMCIPCMWRYSLACVALTLILLTLILIFSFLVQQSRALHTLSEMVSQRQETAEEISILIQELQALRRNLTALGDRH</sequence>
<keyword evidence="1" id="KW-0175">Coiled coil</keyword>
<keyword evidence="2" id="KW-0812">Transmembrane</keyword>
<protein>
    <submittedName>
        <fullName evidence="3">Uncharacterized protein</fullName>
    </submittedName>
</protein>
<feature type="coiled-coil region" evidence="1">
    <location>
        <begin position="153"/>
        <end position="180"/>
    </location>
</feature>
<keyword evidence="4" id="KW-1185">Reference proteome</keyword>
<gene>
    <name evidence="3" type="ORF">P4O66_022824</name>
</gene>
<evidence type="ECO:0000256" key="1">
    <source>
        <dbReference type="SAM" id="Coils"/>
    </source>
</evidence>
<evidence type="ECO:0000313" key="4">
    <source>
        <dbReference type="Proteomes" id="UP001239994"/>
    </source>
</evidence>
<keyword evidence="2" id="KW-1133">Transmembrane helix</keyword>
<evidence type="ECO:0000313" key="3">
    <source>
        <dbReference type="EMBL" id="KAK1801113.1"/>
    </source>
</evidence>
<name>A0AAD8ZN56_9TELE</name>
<feature type="non-terminal residue" evidence="3">
    <location>
        <position position="1"/>
    </location>
</feature>
<organism evidence="3 4">
    <name type="scientific">Electrophorus voltai</name>
    <dbReference type="NCBI Taxonomy" id="2609070"/>
    <lineage>
        <taxon>Eukaryota</taxon>
        <taxon>Metazoa</taxon>
        <taxon>Chordata</taxon>
        <taxon>Craniata</taxon>
        <taxon>Vertebrata</taxon>
        <taxon>Euteleostomi</taxon>
        <taxon>Actinopterygii</taxon>
        <taxon>Neopterygii</taxon>
        <taxon>Teleostei</taxon>
        <taxon>Ostariophysi</taxon>
        <taxon>Gymnotiformes</taxon>
        <taxon>Gymnotoidei</taxon>
        <taxon>Gymnotidae</taxon>
        <taxon>Electrophorus</taxon>
    </lineage>
</organism>
<feature type="transmembrane region" description="Helical" evidence="2">
    <location>
        <begin position="112"/>
        <end position="137"/>
    </location>
</feature>
<dbReference type="EMBL" id="JAROKS010000009">
    <property type="protein sequence ID" value="KAK1801113.1"/>
    <property type="molecule type" value="Genomic_DNA"/>
</dbReference>
<dbReference type="AlphaFoldDB" id="A0AAD8ZN56"/>